<dbReference type="InterPro" id="IPR002676">
    <property type="entry name" value="RimM_N"/>
</dbReference>
<dbReference type="HAMAP" id="MF_00014">
    <property type="entry name" value="Ribosome_mat_RimM"/>
    <property type="match status" value="1"/>
</dbReference>
<name>A0A938YK21_9ACTN</name>
<evidence type="ECO:0000259" key="6">
    <source>
        <dbReference type="Pfam" id="PF01782"/>
    </source>
</evidence>
<dbReference type="GO" id="GO:0043022">
    <property type="term" value="F:ribosome binding"/>
    <property type="evidence" value="ECO:0007669"/>
    <property type="project" value="InterPro"/>
</dbReference>
<evidence type="ECO:0000259" key="7">
    <source>
        <dbReference type="Pfam" id="PF24986"/>
    </source>
</evidence>
<gene>
    <name evidence="5 8" type="primary">rimM</name>
    <name evidence="8" type="ORF">JL107_06725</name>
</gene>
<comment type="function">
    <text evidence="5">An accessory protein needed during the final step in the assembly of 30S ribosomal subunit, possibly for assembly of the head region. Essential for efficient processing of 16S rRNA. May be needed both before and after RbfA during the maturation of 16S rRNA. It has affinity for free ribosomal 30S subunits but not for 70S ribosomes.</text>
</comment>
<dbReference type="Pfam" id="PF24986">
    <property type="entry name" value="PRC_RimM"/>
    <property type="match status" value="1"/>
</dbReference>
<evidence type="ECO:0000256" key="1">
    <source>
        <dbReference type="ARBA" id="ARBA00022490"/>
    </source>
</evidence>
<dbReference type="EMBL" id="JAERWL010000006">
    <property type="protein sequence ID" value="MBM9476133.1"/>
    <property type="molecule type" value="Genomic_DNA"/>
</dbReference>
<dbReference type="PANTHER" id="PTHR33692:SF1">
    <property type="entry name" value="RIBOSOME MATURATION FACTOR RIMM"/>
    <property type="match status" value="1"/>
</dbReference>
<feature type="domain" description="Ribosome maturation factor RimM PRC barrel" evidence="7">
    <location>
        <begin position="99"/>
        <end position="167"/>
    </location>
</feature>
<comment type="subunit">
    <text evidence="5">Binds ribosomal protein uS19.</text>
</comment>
<evidence type="ECO:0000256" key="5">
    <source>
        <dbReference type="HAMAP-Rule" id="MF_00014"/>
    </source>
</evidence>
<dbReference type="Gene3D" id="2.30.30.240">
    <property type="entry name" value="PRC-barrel domain"/>
    <property type="match status" value="1"/>
</dbReference>
<dbReference type="SUPFAM" id="SSF50346">
    <property type="entry name" value="PRC-barrel domain"/>
    <property type="match status" value="1"/>
</dbReference>
<comment type="subcellular location">
    <subcellularLocation>
        <location evidence="5">Cytoplasm</location>
    </subcellularLocation>
</comment>
<dbReference type="Pfam" id="PF01782">
    <property type="entry name" value="RimM"/>
    <property type="match status" value="1"/>
</dbReference>
<keyword evidence="9" id="KW-1185">Reference proteome</keyword>
<sequence length="170" mass="17822">MFVQVGLVGRPHGVKGEVTVQISTDDPADRFAAGSELLTDPAGRGPLTVAGFRKSGPVLVVGFEGIEDRNAAETLRGTTLLVDSDELPPPMDDDEFYDHQLIGLSARLGDGTVLGEVVDVLHPPAAPVLQVRRGGDVEDELVPFVSAIVPTVDLPGGFLVIDPPDGMFAS</sequence>
<keyword evidence="2 5" id="KW-0690">Ribosome biogenesis</keyword>
<dbReference type="InterPro" id="IPR036976">
    <property type="entry name" value="RimM_N_sf"/>
</dbReference>
<proteinExistence type="inferred from homology"/>
<evidence type="ECO:0000313" key="9">
    <source>
        <dbReference type="Proteomes" id="UP000663801"/>
    </source>
</evidence>
<dbReference type="GO" id="GO:0005737">
    <property type="term" value="C:cytoplasm"/>
    <property type="evidence" value="ECO:0007669"/>
    <property type="project" value="UniProtKB-SubCell"/>
</dbReference>
<keyword evidence="1 5" id="KW-0963">Cytoplasm</keyword>
<dbReference type="InterPro" id="IPR009000">
    <property type="entry name" value="Transl_B-barrel_sf"/>
</dbReference>
<evidence type="ECO:0000256" key="4">
    <source>
        <dbReference type="ARBA" id="ARBA00023186"/>
    </source>
</evidence>
<dbReference type="GO" id="GO:0006364">
    <property type="term" value="P:rRNA processing"/>
    <property type="evidence" value="ECO:0007669"/>
    <property type="project" value="UniProtKB-UniRule"/>
</dbReference>
<feature type="domain" description="RimM N-terminal" evidence="6">
    <location>
        <begin position="4"/>
        <end position="85"/>
    </location>
</feature>
<dbReference type="RefSeq" id="WP_205256226.1">
    <property type="nucleotide sequence ID" value="NZ_BAAAPV010000003.1"/>
</dbReference>
<dbReference type="InterPro" id="IPR011961">
    <property type="entry name" value="RimM"/>
</dbReference>
<accession>A0A938YK21</accession>
<comment type="domain">
    <text evidence="5">The PRC barrel domain binds ribosomal protein uS19.</text>
</comment>
<keyword evidence="4 5" id="KW-0143">Chaperone</keyword>
<evidence type="ECO:0000256" key="3">
    <source>
        <dbReference type="ARBA" id="ARBA00022552"/>
    </source>
</evidence>
<dbReference type="AlphaFoldDB" id="A0A938YK21"/>
<organism evidence="8 9">
    <name type="scientific">Nakamurella flavida</name>
    <dbReference type="NCBI Taxonomy" id="363630"/>
    <lineage>
        <taxon>Bacteria</taxon>
        <taxon>Bacillati</taxon>
        <taxon>Actinomycetota</taxon>
        <taxon>Actinomycetes</taxon>
        <taxon>Nakamurellales</taxon>
        <taxon>Nakamurellaceae</taxon>
        <taxon>Nakamurella</taxon>
    </lineage>
</organism>
<dbReference type="PANTHER" id="PTHR33692">
    <property type="entry name" value="RIBOSOME MATURATION FACTOR RIMM"/>
    <property type="match status" value="1"/>
</dbReference>
<dbReference type="Gene3D" id="2.40.30.60">
    <property type="entry name" value="RimM"/>
    <property type="match status" value="1"/>
</dbReference>
<protein>
    <recommendedName>
        <fullName evidence="5">Ribosome maturation factor RimM</fullName>
    </recommendedName>
</protein>
<comment type="similarity">
    <text evidence="5">Belongs to the RimM family.</text>
</comment>
<dbReference type="InterPro" id="IPR011033">
    <property type="entry name" value="PRC_barrel-like_sf"/>
</dbReference>
<keyword evidence="3 5" id="KW-0698">rRNA processing</keyword>
<dbReference type="NCBIfam" id="TIGR02273">
    <property type="entry name" value="16S_RimM"/>
    <property type="match status" value="1"/>
</dbReference>
<dbReference type="GO" id="GO:0005840">
    <property type="term" value="C:ribosome"/>
    <property type="evidence" value="ECO:0007669"/>
    <property type="project" value="InterPro"/>
</dbReference>
<comment type="caution">
    <text evidence="8">The sequence shown here is derived from an EMBL/GenBank/DDBJ whole genome shotgun (WGS) entry which is preliminary data.</text>
</comment>
<dbReference type="SUPFAM" id="SSF50447">
    <property type="entry name" value="Translation proteins"/>
    <property type="match status" value="1"/>
</dbReference>
<evidence type="ECO:0000256" key="2">
    <source>
        <dbReference type="ARBA" id="ARBA00022517"/>
    </source>
</evidence>
<reference evidence="8" key="1">
    <citation type="submission" date="2021-01" db="EMBL/GenBank/DDBJ databases">
        <title>KCTC 19127 draft genome.</title>
        <authorList>
            <person name="An D."/>
        </authorList>
    </citation>
    <scope>NUCLEOTIDE SEQUENCE</scope>
    <source>
        <strain evidence="8">KCTC 19127</strain>
    </source>
</reference>
<evidence type="ECO:0000313" key="8">
    <source>
        <dbReference type="EMBL" id="MBM9476133.1"/>
    </source>
</evidence>
<dbReference type="Proteomes" id="UP000663801">
    <property type="component" value="Unassembled WGS sequence"/>
</dbReference>
<dbReference type="InterPro" id="IPR056792">
    <property type="entry name" value="PRC_RimM"/>
</dbReference>
<dbReference type="GO" id="GO:0042274">
    <property type="term" value="P:ribosomal small subunit biogenesis"/>
    <property type="evidence" value="ECO:0007669"/>
    <property type="project" value="UniProtKB-UniRule"/>
</dbReference>